<evidence type="ECO:0000259" key="1">
    <source>
        <dbReference type="PROSITE" id="PS50206"/>
    </source>
</evidence>
<proteinExistence type="predicted"/>
<name>A0A7W7KB46_9SPHN</name>
<dbReference type="Gene3D" id="3.40.250.10">
    <property type="entry name" value="Rhodanese-like domain"/>
    <property type="match status" value="1"/>
</dbReference>
<organism evidence="2 3">
    <name type="scientific">Novosphingobium chloroacetimidivorans</name>
    <dbReference type="NCBI Taxonomy" id="1428314"/>
    <lineage>
        <taxon>Bacteria</taxon>
        <taxon>Pseudomonadati</taxon>
        <taxon>Pseudomonadota</taxon>
        <taxon>Alphaproteobacteria</taxon>
        <taxon>Sphingomonadales</taxon>
        <taxon>Sphingomonadaceae</taxon>
        <taxon>Novosphingobium</taxon>
    </lineage>
</organism>
<dbReference type="PANTHER" id="PTHR43031:SF1">
    <property type="entry name" value="PYRIDINE NUCLEOTIDE-DISULPHIDE OXIDOREDUCTASE"/>
    <property type="match status" value="1"/>
</dbReference>
<dbReference type="AlphaFoldDB" id="A0A7W7KB46"/>
<evidence type="ECO:0000313" key="2">
    <source>
        <dbReference type="EMBL" id="MBB4858928.1"/>
    </source>
</evidence>
<dbReference type="Pfam" id="PF00581">
    <property type="entry name" value="Rhodanese"/>
    <property type="match status" value="1"/>
</dbReference>
<sequence length="138" mass="15326">MPDYHDLHELADRARRRIREISPGEARAKLAEGALLIDVRDEDELLRNPPLGGALHLSRGRLEYLITDAVDSKDDPLVIYCAGGNRGALATWSLQSLGYTRVFNVRGGLHAWREDIGEPWFPPGWERGGSFDAGAHPT</sequence>
<gene>
    <name evidence="2" type="ORF">HNO88_002254</name>
</gene>
<dbReference type="SUPFAM" id="SSF52821">
    <property type="entry name" value="Rhodanese/Cell cycle control phosphatase"/>
    <property type="match status" value="1"/>
</dbReference>
<evidence type="ECO:0000313" key="3">
    <source>
        <dbReference type="Proteomes" id="UP000555448"/>
    </source>
</evidence>
<dbReference type="InterPro" id="IPR050229">
    <property type="entry name" value="GlpE_sulfurtransferase"/>
</dbReference>
<reference evidence="2 3" key="1">
    <citation type="submission" date="2020-08" db="EMBL/GenBank/DDBJ databases">
        <title>Functional genomics of gut bacteria from endangered species of beetles.</title>
        <authorList>
            <person name="Carlos-Shanley C."/>
        </authorList>
    </citation>
    <scope>NUCLEOTIDE SEQUENCE [LARGE SCALE GENOMIC DNA]</scope>
    <source>
        <strain evidence="2 3">S00245</strain>
    </source>
</reference>
<feature type="domain" description="Rhodanese" evidence="1">
    <location>
        <begin position="30"/>
        <end position="121"/>
    </location>
</feature>
<keyword evidence="3" id="KW-1185">Reference proteome</keyword>
<comment type="caution">
    <text evidence="2">The sequence shown here is derived from an EMBL/GenBank/DDBJ whole genome shotgun (WGS) entry which is preliminary data.</text>
</comment>
<accession>A0A7W7KB46</accession>
<dbReference type="SMART" id="SM00450">
    <property type="entry name" value="RHOD"/>
    <property type="match status" value="1"/>
</dbReference>
<dbReference type="RefSeq" id="WP_184245055.1">
    <property type="nucleotide sequence ID" value="NZ_JACHLR010000008.1"/>
</dbReference>
<dbReference type="InterPro" id="IPR001763">
    <property type="entry name" value="Rhodanese-like_dom"/>
</dbReference>
<dbReference type="PANTHER" id="PTHR43031">
    <property type="entry name" value="FAD-DEPENDENT OXIDOREDUCTASE"/>
    <property type="match status" value="1"/>
</dbReference>
<dbReference type="GO" id="GO:0016740">
    <property type="term" value="F:transferase activity"/>
    <property type="evidence" value="ECO:0007669"/>
    <property type="project" value="UniProtKB-KW"/>
</dbReference>
<keyword evidence="2" id="KW-0808">Transferase</keyword>
<dbReference type="InterPro" id="IPR036873">
    <property type="entry name" value="Rhodanese-like_dom_sf"/>
</dbReference>
<dbReference type="PROSITE" id="PS50206">
    <property type="entry name" value="RHODANESE_3"/>
    <property type="match status" value="1"/>
</dbReference>
<dbReference type="EMBL" id="JACHLR010000008">
    <property type="protein sequence ID" value="MBB4858928.1"/>
    <property type="molecule type" value="Genomic_DNA"/>
</dbReference>
<protein>
    <submittedName>
        <fullName evidence="2">Rhodanese-related sulfurtransferase</fullName>
    </submittedName>
</protein>
<dbReference type="Proteomes" id="UP000555448">
    <property type="component" value="Unassembled WGS sequence"/>
</dbReference>